<organism evidence="1 2">
    <name type="scientific">Phyllobacterium zundukense</name>
    <dbReference type="NCBI Taxonomy" id="1867719"/>
    <lineage>
        <taxon>Bacteria</taxon>
        <taxon>Pseudomonadati</taxon>
        <taxon>Pseudomonadota</taxon>
        <taxon>Alphaproteobacteria</taxon>
        <taxon>Hyphomicrobiales</taxon>
        <taxon>Phyllobacteriaceae</taxon>
        <taxon>Phyllobacterium</taxon>
    </lineage>
</organism>
<gene>
    <name evidence="1" type="primary">lspA</name>
    <name evidence="1" type="ORF">N8E88_15865</name>
</gene>
<accession>A0ACD4D6H8</accession>
<dbReference type="EMBL" id="CP104973">
    <property type="protein sequence ID" value="UXN61537.1"/>
    <property type="molecule type" value="Genomic_DNA"/>
</dbReference>
<evidence type="ECO:0000313" key="2">
    <source>
        <dbReference type="Proteomes" id="UP001061991"/>
    </source>
</evidence>
<dbReference type="Proteomes" id="UP001061991">
    <property type="component" value="Chromosome"/>
</dbReference>
<dbReference type="EC" id="3.4.23.36" evidence="1"/>
<protein>
    <submittedName>
        <fullName evidence="1">Signal peptidase II</fullName>
        <ecNumber evidence="1">3.4.23.36</ecNumber>
    </submittedName>
</protein>
<evidence type="ECO:0000313" key="1">
    <source>
        <dbReference type="EMBL" id="UXN61537.1"/>
    </source>
</evidence>
<reference evidence="1" key="1">
    <citation type="submission" date="2022-09" db="EMBL/GenBank/DDBJ databases">
        <title>Interaction between co-microsymbionts with complementary sets of symbiotic genes in legume-rhizobium systems.</title>
        <authorList>
            <person name="Safronova V."/>
            <person name="Sazanova A."/>
            <person name="Afonin A."/>
            <person name="Chirak E."/>
        </authorList>
    </citation>
    <scope>NUCLEOTIDE SEQUENCE</scope>
    <source>
        <strain evidence="1">A18/3m</strain>
    </source>
</reference>
<proteinExistence type="predicted"/>
<name>A0ACD4D6H8_9HYPH</name>
<keyword evidence="1" id="KW-0378">Hydrolase</keyword>
<keyword evidence="2" id="KW-1185">Reference proteome</keyword>
<sequence length="167" mass="18668">MKSKAFYSLLAVIAFATVSDQIVKYFIETGMDYQQQIDLLPFFALFRVHNDGIAFSMLSGFGDTALIALTIIVICFVSYLWWSTASTRWISRLGFALIIGGAIGNLIDRSLHGYVIDYFLFHLPSWSFAVFNLADAYISVGAALVVIEEIFVWLRDRRTGGGQTGKN</sequence>